<organism evidence="1 2">
    <name type="scientific">Flavobacterium bernardetii</name>
    <dbReference type="NCBI Taxonomy" id="2813823"/>
    <lineage>
        <taxon>Bacteria</taxon>
        <taxon>Pseudomonadati</taxon>
        <taxon>Bacteroidota</taxon>
        <taxon>Flavobacteriia</taxon>
        <taxon>Flavobacteriales</taxon>
        <taxon>Flavobacteriaceae</taxon>
        <taxon>Flavobacterium</taxon>
    </lineage>
</organism>
<name>A0ABR7J2D2_9FLAO</name>
<evidence type="ECO:0000313" key="1">
    <source>
        <dbReference type="EMBL" id="MBC5836245.1"/>
    </source>
</evidence>
<dbReference type="Pfam" id="PF14903">
    <property type="entry name" value="WG_beta_rep"/>
    <property type="match status" value="1"/>
</dbReference>
<accession>A0ABR7J2D2</accession>
<dbReference type="InterPro" id="IPR032774">
    <property type="entry name" value="WG_beta_rep"/>
</dbReference>
<gene>
    <name evidence="1" type="ORF">H8R27_15245</name>
</gene>
<comment type="caution">
    <text evidence="1">The sequence shown here is derived from an EMBL/GenBank/DDBJ whole genome shotgun (WGS) entry which is preliminary data.</text>
</comment>
<keyword evidence="2" id="KW-1185">Reference proteome</keyword>
<reference evidence="1 2" key="1">
    <citation type="submission" date="2020-08" db="EMBL/GenBank/DDBJ databases">
        <title>Description of novel Flavobacterium F-408 isolate.</title>
        <authorList>
            <person name="Saticioglu I.B."/>
            <person name="Duman M."/>
            <person name="Altun S."/>
        </authorList>
    </citation>
    <scope>NUCLEOTIDE SEQUENCE [LARGE SCALE GENOMIC DNA]</scope>
    <source>
        <strain evidence="1 2">F-408</strain>
    </source>
</reference>
<sequence>MRTLYNIIILFVITSSFSQNKVYEKLQKRLPYLIQFNEAFDNLDNYPECTEIDCQYKKVSINYIFEEAYPFIKNFALVKFNGKYGIIDKKGVFLVEPIYETIKFHDGDVKFDEKLCFSFRYGKIVNSCDFICGYPKTYIGIQFVENNKYQIIDKINKIKSQVYDSIASNGKYYLVKKNEKWGVIKYDSIFKQVINLKYKNAKFINYGIALLNSDNLWEYYKVDIKPKLILTTKILCEPYVCVDDKLVGVFKTKNGKYNLLYNDKSIFEEFDSIDYTGIYAMRDNKVYIIKNKLKQLLYILN</sequence>
<dbReference type="RefSeq" id="WP_166131769.1">
    <property type="nucleotide sequence ID" value="NZ_JAANOQ010000017.1"/>
</dbReference>
<evidence type="ECO:0000313" key="2">
    <source>
        <dbReference type="Proteomes" id="UP000605990"/>
    </source>
</evidence>
<dbReference type="Proteomes" id="UP000605990">
    <property type="component" value="Unassembled WGS sequence"/>
</dbReference>
<proteinExistence type="predicted"/>
<protein>
    <submittedName>
        <fullName evidence="1">WG repeat-containing protein</fullName>
    </submittedName>
</protein>
<dbReference type="EMBL" id="JACRUN010000017">
    <property type="protein sequence ID" value="MBC5836245.1"/>
    <property type="molecule type" value="Genomic_DNA"/>
</dbReference>